<gene>
    <name evidence="8" type="ORF">EDC03_0690</name>
</gene>
<dbReference type="EMBL" id="RJKN01000002">
    <property type="protein sequence ID" value="ROP44569.1"/>
    <property type="molecule type" value="Genomic_DNA"/>
</dbReference>
<keyword evidence="3 6" id="KW-0812">Transmembrane</keyword>
<keyword evidence="2" id="KW-1003">Cell membrane</keyword>
<evidence type="ECO:0000259" key="7">
    <source>
        <dbReference type="Pfam" id="PF00482"/>
    </source>
</evidence>
<keyword evidence="9" id="KW-1185">Reference proteome</keyword>
<feature type="transmembrane region" description="Helical" evidence="6">
    <location>
        <begin position="220"/>
        <end position="240"/>
    </location>
</feature>
<evidence type="ECO:0000313" key="8">
    <source>
        <dbReference type="EMBL" id="ROP44569.1"/>
    </source>
</evidence>
<evidence type="ECO:0000256" key="3">
    <source>
        <dbReference type="ARBA" id="ARBA00022692"/>
    </source>
</evidence>
<evidence type="ECO:0000256" key="1">
    <source>
        <dbReference type="ARBA" id="ARBA00004651"/>
    </source>
</evidence>
<dbReference type="AlphaFoldDB" id="A0A3N1HQ52"/>
<name>A0A3N1HQ52_9ACTN</name>
<comment type="caution">
    <text evidence="8">The sequence shown here is derived from an EMBL/GenBank/DDBJ whole genome shotgun (WGS) entry which is preliminary data.</text>
</comment>
<sequence length="249" mass="24328">MSAVVVAALVGAAVLLAGPGRGRAVARLERLVGPAAGPGRPPAAGGVAVRRLVAAVPRRREAVRVGAAAGADLAQLAVLLRAGPAAPTAWRHLVEACGPGPAGAWAAAAAAAARGEPCAPALRARLPGLDDATGRRAVAAAAASVEVCERTGAPPALVLRRLAAALREDADADDARTAALAAPRATARVLLALPLLGLVLGTLAGAAPLAVLVGTPLGRACAVGGLMLAGAGLVWVRRLVAAARRPPSP</sequence>
<organism evidence="8 9">
    <name type="scientific">Pseudokineococcus lusitanus</name>
    <dbReference type="NCBI Taxonomy" id="763993"/>
    <lineage>
        <taxon>Bacteria</taxon>
        <taxon>Bacillati</taxon>
        <taxon>Actinomycetota</taxon>
        <taxon>Actinomycetes</taxon>
        <taxon>Kineosporiales</taxon>
        <taxon>Kineosporiaceae</taxon>
        <taxon>Pseudokineococcus</taxon>
    </lineage>
</organism>
<feature type="transmembrane region" description="Helical" evidence="6">
    <location>
        <begin position="189"/>
        <end position="213"/>
    </location>
</feature>
<dbReference type="InParanoid" id="A0A3N1HQ52"/>
<keyword evidence="4 6" id="KW-1133">Transmembrane helix</keyword>
<dbReference type="InterPro" id="IPR018076">
    <property type="entry name" value="T2SS_GspF_dom"/>
</dbReference>
<dbReference type="RefSeq" id="WP_158674186.1">
    <property type="nucleotide sequence ID" value="NZ_RJKN01000002.1"/>
</dbReference>
<reference evidence="8 9" key="1">
    <citation type="journal article" date="2015" name="Stand. Genomic Sci.">
        <title>Genomic Encyclopedia of Bacterial and Archaeal Type Strains, Phase III: the genomes of soil and plant-associated and newly described type strains.</title>
        <authorList>
            <person name="Whitman W.B."/>
            <person name="Woyke T."/>
            <person name="Klenk H.P."/>
            <person name="Zhou Y."/>
            <person name="Lilburn T.G."/>
            <person name="Beck B.J."/>
            <person name="De Vos P."/>
            <person name="Vandamme P."/>
            <person name="Eisen J.A."/>
            <person name="Garrity G."/>
            <person name="Hugenholtz P."/>
            <person name="Kyrpides N.C."/>
        </authorList>
    </citation>
    <scope>NUCLEOTIDE SEQUENCE [LARGE SCALE GENOMIC DNA]</scope>
    <source>
        <strain evidence="8 9">CECT 7306</strain>
    </source>
</reference>
<evidence type="ECO:0000256" key="4">
    <source>
        <dbReference type="ARBA" id="ARBA00022989"/>
    </source>
</evidence>
<dbReference type="Proteomes" id="UP000276232">
    <property type="component" value="Unassembled WGS sequence"/>
</dbReference>
<protein>
    <submittedName>
        <fullName evidence="8">Tight adherence protein B</fullName>
    </submittedName>
</protein>
<evidence type="ECO:0000313" key="9">
    <source>
        <dbReference type="Proteomes" id="UP000276232"/>
    </source>
</evidence>
<evidence type="ECO:0000256" key="6">
    <source>
        <dbReference type="SAM" id="Phobius"/>
    </source>
</evidence>
<feature type="domain" description="Type II secretion system protein GspF" evidence="7">
    <location>
        <begin position="73"/>
        <end position="199"/>
    </location>
</feature>
<dbReference type="Pfam" id="PF00482">
    <property type="entry name" value="T2SSF"/>
    <property type="match status" value="1"/>
</dbReference>
<keyword evidence="5 6" id="KW-0472">Membrane</keyword>
<accession>A0A3N1HQ52</accession>
<comment type="subcellular location">
    <subcellularLocation>
        <location evidence="1">Cell membrane</location>
        <topology evidence="1">Multi-pass membrane protein</topology>
    </subcellularLocation>
</comment>
<evidence type="ECO:0000256" key="5">
    <source>
        <dbReference type="ARBA" id="ARBA00023136"/>
    </source>
</evidence>
<proteinExistence type="predicted"/>
<evidence type="ECO:0000256" key="2">
    <source>
        <dbReference type="ARBA" id="ARBA00022475"/>
    </source>
</evidence>
<dbReference type="GO" id="GO:0005886">
    <property type="term" value="C:plasma membrane"/>
    <property type="evidence" value="ECO:0007669"/>
    <property type="project" value="UniProtKB-SubCell"/>
</dbReference>